<sequence length="89" mass="10175">MEMLYLLIMLLMSAFALGTMAWDKRQARRGGWRVPERVLWAMAVLLGAPGEYLGMRAFRHKTRHLRFAIGLPLLSAAEILLAGYLLFVR</sequence>
<keyword evidence="1" id="KW-1133">Transmembrane helix</keyword>
<dbReference type="Proteomes" id="UP000824072">
    <property type="component" value="Unassembled WGS sequence"/>
</dbReference>
<keyword evidence="1" id="KW-0472">Membrane</keyword>
<name>A0A9D1IC73_9FIRM</name>
<organism evidence="2 3">
    <name type="scientific">Candidatus Pullichristensenella excrementigallinarum</name>
    <dbReference type="NCBI Taxonomy" id="2840907"/>
    <lineage>
        <taxon>Bacteria</taxon>
        <taxon>Bacillati</taxon>
        <taxon>Bacillota</taxon>
        <taxon>Clostridia</taxon>
        <taxon>Candidatus Pullichristensenella</taxon>
    </lineage>
</organism>
<evidence type="ECO:0000313" key="2">
    <source>
        <dbReference type="EMBL" id="HIU33319.1"/>
    </source>
</evidence>
<evidence type="ECO:0000313" key="3">
    <source>
        <dbReference type="Proteomes" id="UP000824072"/>
    </source>
</evidence>
<comment type="caution">
    <text evidence="2">The sequence shown here is derived from an EMBL/GenBank/DDBJ whole genome shotgun (WGS) entry which is preliminary data.</text>
</comment>
<keyword evidence="1" id="KW-0812">Transmembrane</keyword>
<feature type="transmembrane region" description="Helical" evidence="1">
    <location>
        <begin position="67"/>
        <end position="87"/>
    </location>
</feature>
<proteinExistence type="predicted"/>
<reference evidence="2" key="1">
    <citation type="submission" date="2020-10" db="EMBL/GenBank/DDBJ databases">
        <authorList>
            <person name="Gilroy R."/>
        </authorList>
    </citation>
    <scope>NUCLEOTIDE SEQUENCE</scope>
    <source>
        <strain evidence="2">ChiHcec3-11533</strain>
    </source>
</reference>
<dbReference type="InterPro" id="IPR010718">
    <property type="entry name" value="DUF1294"/>
</dbReference>
<gene>
    <name evidence="2" type="ORF">IAB02_02025</name>
</gene>
<dbReference type="AlphaFoldDB" id="A0A9D1IC73"/>
<dbReference type="EMBL" id="DVMU01000048">
    <property type="protein sequence ID" value="HIU33319.1"/>
    <property type="molecule type" value="Genomic_DNA"/>
</dbReference>
<dbReference type="Pfam" id="PF06961">
    <property type="entry name" value="DUF1294"/>
    <property type="match status" value="1"/>
</dbReference>
<protein>
    <submittedName>
        <fullName evidence="2">DUF1294 domain-containing protein</fullName>
    </submittedName>
</protein>
<accession>A0A9D1IC73</accession>
<reference evidence="2" key="2">
    <citation type="journal article" date="2021" name="PeerJ">
        <title>Extensive microbial diversity within the chicken gut microbiome revealed by metagenomics and culture.</title>
        <authorList>
            <person name="Gilroy R."/>
            <person name="Ravi A."/>
            <person name="Getino M."/>
            <person name="Pursley I."/>
            <person name="Horton D.L."/>
            <person name="Alikhan N.F."/>
            <person name="Baker D."/>
            <person name="Gharbi K."/>
            <person name="Hall N."/>
            <person name="Watson M."/>
            <person name="Adriaenssens E.M."/>
            <person name="Foster-Nyarko E."/>
            <person name="Jarju S."/>
            <person name="Secka A."/>
            <person name="Antonio M."/>
            <person name="Oren A."/>
            <person name="Chaudhuri R.R."/>
            <person name="La Ragione R."/>
            <person name="Hildebrand F."/>
            <person name="Pallen M.J."/>
        </authorList>
    </citation>
    <scope>NUCLEOTIDE SEQUENCE</scope>
    <source>
        <strain evidence="2">ChiHcec3-11533</strain>
    </source>
</reference>
<evidence type="ECO:0000256" key="1">
    <source>
        <dbReference type="SAM" id="Phobius"/>
    </source>
</evidence>